<keyword evidence="4" id="KW-0378">Hydrolase</keyword>
<dbReference type="EC" id="3.2.2.9" evidence="2"/>
<dbReference type="InterPro" id="IPR035994">
    <property type="entry name" value="Nucleoside_phosphorylase_sf"/>
</dbReference>
<dbReference type="InParanoid" id="A0A061A990"/>
<dbReference type="GO" id="GO:0008782">
    <property type="term" value="F:adenosylhomocysteine nucleosidase activity"/>
    <property type="evidence" value="ECO:0007669"/>
    <property type="project" value="UniProtKB-EC"/>
</dbReference>
<protein>
    <recommendedName>
        <fullName evidence="2">adenosylhomocysteine nucleosidase</fullName>
        <ecNumber evidence="2">3.2.2.9</ecNumber>
    </recommendedName>
</protein>
<dbReference type="PATRIC" id="fig|35623.3.peg.345"/>
<dbReference type="UniPathway" id="UPA00904">
    <property type="reaction ID" value="UER00871"/>
</dbReference>
<organism evidence="7 8">
    <name type="scientific">Acholeplasma oculi</name>
    <dbReference type="NCBI Taxonomy" id="35623"/>
    <lineage>
        <taxon>Bacteria</taxon>
        <taxon>Bacillati</taxon>
        <taxon>Mycoplasmatota</taxon>
        <taxon>Mollicutes</taxon>
        <taxon>Acholeplasmatales</taxon>
        <taxon>Acholeplasmataceae</taxon>
        <taxon>Acholeplasma</taxon>
    </lineage>
</organism>
<dbReference type="HOGENOM" id="CLU_031248_2_2_14"/>
<accession>A0A061A990</accession>
<dbReference type="InterPro" id="IPR010049">
    <property type="entry name" value="MTA_SAH_Nsdase"/>
</dbReference>
<keyword evidence="5" id="KW-0486">Methionine biosynthesis</keyword>
<dbReference type="PANTHER" id="PTHR46832">
    <property type="entry name" value="5'-METHYLTHIOADENOSINE/S-ADENOSYLHOMOCYSTEINE NUCLEOSIDASE"/>
    <property type="match status" value="1"/>
</dbReference>
<dbReference type="CDD" id="cd09008">
    <property type="entry name" value="MTAN"/>
    <property type="match status" value="1"/>
</dbReference>
<dbReference type="GO" id="GO:0019284">
    <property type="term" value="P:L-methionine salvage from S-adenosylmethionine"/>
    <property type="evidence" value="ECO:0007669"/>
    <property type="project" value="TreeGrafter"/>
</dbReference>
<dbReference type="NCBIfam" id="TIGR01704">
    <property type="entry name" value="MTA_SAH-Nsdase"/>
    <property type="match status" value="1"/>
</dbReference>
<dbReference type="GO" id="GO:0009164">
    <property type="term" value="P:nucleoside catabolic process"/>
    <property type="evidence" value="ECO:0007669"/>
    <property type="project" value="InterPro"/>
</dbReference>
<evidence type="ECO:0000256" key="1">
    <source>
        <dbReference type="ARBA" id="ARBA00004945"/>
    </source>
</evidence>
<dbReference type="GO" id="GO:0019509">
    <property type="term" value="P:L-methionine salvage from methylthioadenosine"/>
    <property type="evidence" value="ECO:0007669"/>
    <property type="project" value="UniProtKB-UniPathway"/>
</dbReference>
<evidence type="ECO:0000313" key="7">
    <source>
        <dbReference type="EMBL" id="CDR30418.1"/>
    </source>
</evidence>
<dbReference type="EMBL" id="LK028559">
    <property type="protein sequence ID" value="CDR30418.1"/>
    <property type="molecule type" value="Genomic_DNA"/>
</dbReference>
<evidence type="ECO:0000256" key="5">
    <source>
        <dbReference type="ARBA" id="ARBA00023167"/>
    </source>
</evidence>
<evidence type="ECO:0000256" key="3">
    <source>
        <dbReference type="ARBA" id="ARBA00022605"/>
    </source>
</evidence>
<dbReference type="GO" id="GO:0005829">
    <property type="term" value="C:cytosol"/>
    <property type="evidence" value="ECO:0007669"/>
    <property type="project" value="TreeGrafter"/>
</dbReference>
<dbReference type="RefSeq" id="WP_045748971.1">
    <property type="nucleotide sequence ID" value="NZ_FUZK01000005.1"/>
</dbReference>
<dbReference type="Proteomes" id="UP000032434">
    <property type="component" value="Chromosome 1"/>
</dbReference>
<feature type="domain" description="Nucleoside phosphorylase" evidence="6">
    <location>
        <begin position="3"/>
        <end position="206"/>
    </location>
</feature>
<name>A0A061A990_9MOLU</name>
<dbReference type="Pfam" id="PF01048">
    <property type="entry name" value="PNP_UDP_1"/>
    <property type="match status" value="1"/>
</dbReference>
<evidence type="ECO:0000256" key="4">
    <source>
        <dbReference type="ARBA" id="ARBA00022801"/>
    </source>
</evidence>
<dbReference type="KEGG" id="aoc:Aocu_03450"/>
<keyword evidence="8" id="KW-1185">Reference proteome</keyword>
<evidence type="ECO:0000256" key="2">
    <source>
        <dbReference type="ARBA" id="ARBA00011974"/>
    </source>
</evidence>
<dbReference type="Gene3D" id="3.40.50.1580">
    <property type="entry name" value="Nucleoside phosphorylase domain"/>
    <property type="match status" value="1"/>
</dbReference>
<dbReference type="PANTHER" id="PTHR46832:SF2">
    <property type="entry name" value="FUTALOSINE HYDROLASE"/>
    <property type="match status" value="1"/>
</dbReference>
<evidence type="ECO:0000313" key="8">
    <source>
        <dbReference type="Proteomes" id="UP000032434"/>
    </source>
</evidence>
<proteinExistence type="predicted"/>
<keyword evidence="3" id="KW-0028">Amino-acid biosynthesis</keyword>
<sequence length="209" mass="23602">MRLIVAAMDSEVTSLIERFVQLELEPFKLYQGKISGFDYLLVVTGVGKTNAAAGLSYALSKHPNMEIIINLGIVGGYLVDLHEAYLVESAMYHDVDVTIFNYKFGQIPGQPEIFLSDINEISSKLNLKTMRLMTGDSFQTSKIDDKPYIIDMEGASLFQVANRFKKPIISLKIVSDVIESKHQLETYTRSEQTLDEKLYQILLKLLEVI</sequence>
<evidence type="ECO:0000259" key="6">
    <source>
        <dbReference type="Pfam" id="PF01048"/>
    </source>
</evidence>
<dbReference type="InterPro" id="IPR000845">
    <property type="entry name" value="Nucleoside_phosphorylase_d"/>
</dbReference>
<dbReference type="SUPFAM" id="SSF53167">
    <property type="entry name" value="Purine and uridine phosphorylases"/>
    <property type="match status" value="1"/>
</dbReference>
<dbReference type="AlphaFoldDB" id="A0A061A990"/>
<dbReference type="STRING" id="35623.Aocu_03450"/>
<reference evidence="8" key="1">
    <citation type="submission" date="2014-05" db="EMBL/GenBank/DDBJ databases">
        <authorList>
            <person name="Kube M."/>
        </authorList>
    </citation>
    <scope>NUCLEOTIDE SEQUENCE [LARGE SCALE GENOMIC DNA]</scope>
</reference>
<dbReference type="FunCoup" id="A0A061A990">
    <property type="interactions" value="55"/>
</dbReference>
<gene>
    <name evidence="7" type="primary">mtnN</name>
    <name evidence="7" type="ORF">Aocu_03450</name>
</gene>
<dbReference type="GO" id="GO:0008930">
    <property type="term" value="F:methylthioadenosine nucleosidase activity"/>
    <property type="evidence" value="ECO:0007669"/>
    <property type="project" value="InterPro"/>
</dbReference>
<dbReference type="OrthoDB" id="9792278at2"/>
<comment type="pathway">
    <text evidence="1">Amino-acid biosynthesis; L-methionine biosynthesis via salvage pathway; S-methyl-5-thio-alpha-D-ribose 1-phosphate from S-methyl-5'-thioadenosine (hydrolase route): step 1/2.</text>
</comment>